<sequence length="44" mass="4781">MHRTGIEVSLVAVAACRWSGPLPSGSFPLHKKPHDSLSGRMHTK</sequence>
<protein>
    <submittedName>
        <fullName evidence="2">Uncharacterized protein</fullName>
    </submittedName>
</protein>
<dbReference type="AlphaFoldDB" id="A0A0W8F0B6"/>
<feature type="region of interest" description="Disordered" evidence="1">
    <location>
        <begin position="21"/>
        <end position="44"/>
    </location>
</feature>
<evidence type="ECO:0000313" key="2">
    <source>
        <dbReference type="EMBL" id="KUG14327.1"/>
    </source>
</evidence>
<accession>A0A0W8F0B6</accession>
<evidence type="ECO:0000256" key="1">
    <source>
        <dbReference type="SAM" id="MobiDB-lite"/>
    </source>
</evidence>
<comment type="caution">
    <text evidence="2">The sequence shown here is derived from an EMBL/GenBank/DDBJ whole genome shotgun (WGS) entry which is preliminary data.</text>
</comment>
<proteinExistence type="predicted"/>
<organism evidence="2">
    <name type="scientific">hydrocarbon metagenome</name>
    <dbReference type="NCBI Taxonomy" id="938273"/>
    <lineage>
        <taxon>unclassified sequences</taxon>
        <taxon>metagenomes</taxon>
        <taxon>ecological metagenomes</taxon>
    </lineage>
</organism>
<gene>
    <name evidence="2" type="ORF">ASZ90_016036</name>
</gene>
<dbReference type="EMBL" id="LNQE01001671">
    <property type="protein sequence ID" value="KUG14327.1"/>
    <property type="molecule type" value="Genomic_DNA"/>
</dbReference>
<reference evidence="2" key="1">
    <citation type="journal article" date="2015" name="Proc. Natl. Acad. Sci. U.S.A.">
        <title>Networks of energetic and metabolic interactions define dynamics in microbial communities.</title>
        <authorList>
            <person name="Embree M."/>
            <person name="Liu J.K."/>
            <person name="Al-Bassam M.M."/>
            <person name="Zengler K."/>
        </authorList>
    </citation>
    <scope>NUCLEOTIDE SEQUENCE</scope>
</reference>
<name>A0A0W8F0B6_9ZZZZ</name>